<dbReference type="Gene3D" id="1.10.287.1490">
    <property type="match status" value="1"/>
</dbReference>
<dbReference type="Proteomes" id="UP000217780">
    <property type="component" value="Unassembled WGS sequence"/>
</dbReference>
<reference evidence="2 3" key="1">
    <citation type="submission" date="2017-08" db="EMBL/GenBank/DDBJ databases">
        <title>WGS of Clinical strains of the CDC Group NO-1 linked to zoonotic infections in humans.</title>
        <authorList>
            <person name="Bernier A.-M."/>
            <person name="Bernard K."/>
        </authorList>
    </citation>
    <scope>NUCLEOTIDE SEQUENCE [LARGE SCALE GENOMIC DNA]</scope>
    <source>
        <strain evidence="2 3">NML91-0035</strain>
    </source>
</reference>
<dbReference type="SUPFAM" id="SSF53756">
    <property type="entry name" value="UDP-Glycosyltransferase/glycogen phosphorylase"/>
    <property type="match status" value="2"/>
</dbReference>
<proteinExistence type="predicted"/>
<dbReference type="AlphaFoldDB" id="A0A2A2T994"/>
<dbReference type="RefSeq" id="WP_095995640.1">
    <property type="nucleotide sequence ID" value="NZ_NTBI01000001.1"/>
</dbReference>
<gene>
    <name evidence="2" type="ORF">CLI92_00550</name>
</gene>
<dbReference type="Gene3D" id="3.40.50.2000">
    <property type="entry name" value="Glycogen Phosphorylase B"/>
    <property type="match status" value="3"/>
</dbReference>
<dbReference type="CDD" id="cd03801">
    <property type="entry name" value="GT4_PimA-like"/>
    <property type="match status" value="1"/>
</dbReference>
<dbReference type="InterPro" id="IPR028098">
    <property type="entry name" value="Glyco_trans_4-like_N"/>
</dbReference>
<sequence>MKSLLIVTEQFTLGGLETHIRGEIEYLSKAGVTVHLAAGKAFEDALLPAELTSITHGLPLGPECSPEELLSVIQHLRQIIRRHAIGYVHIHPFTSIIPAVAAAELESVPYAITLHGPASMASYGPIYDLLVKDIILPSTPLIVAVSPEVQDLLSIHASDQSVAYIPNSVLFEEPHGANSAVSPLDPRWLVVSRMDEFKIQGIFDFCRKAKACGIPGVVIAGDGPAKQQLCQMLEEHGDSDYVELIGPSNEIPTLIQKFSGIAGMGRVVLEGVSSHKPVVLVGYDGVKGVVDEQLLTQAAEHNFSGRNLPVIDDNELLDQLGAKTGREHISDVFEFARTHFNAHHAWTRFLDKMSSIPAPATTVLTGLHHHLSTNTITGTTPYLYSKALLDQIEAVVCSKKFYDPRLLAAVSLCRQRQASNEVNLAVAERDGQIASLNLALAERDEQIASLSQTATERDGQLTHLNQAVSERDERLAHLNQTVVERDSQLAHLNQSVAERDEQLVNLNQTIVERNGQLSQLNQAITERDGQIASLNLALAERDAQIAHLNQTVVERDSQLAHLNQSVAERDEQLVNLNQTIVERNGQLSQLNQAITERDGQIANQNLLLAERDGQLALLNQAVAERDGQLAKLNQTVAERDGEINALTYQITNIKQSNSWKITSPFRVTKNLVISPKRTAYSIVRKLFWSLPSGVRQSLHGPRHAFVRYVRGLPARKHQDTSNQNNADLSWSEFNETVLANRAEYKGIFVQEAVIDWNVPLYQRPQHISSALGRLGYLVIYRTVNWVADDVNGFRKVGTNVWVTNSPEVDTIHDVIRSIYSTAYVQTPDLIMQNGKRGRIIYEYIDHIDPEISGDNENIKRLLNQKKFAFEGGADYVIASAKKLYDEAASIVGKEKVIMVPNGVDTRHYRSPTHLKTIIPQSLVDFKEKHKAIVGYFGAIAPWLWYEVMSELAAMRPDLGFVFIGPDYYGGIEKLPKFENVLYMGTVDYKELPAYARQFDICFIPFKPGDIAKTTSPLKLFEYFALEKPVVVTSDMDECTAYSEVFKGGSAADLSHAFDSALQVKDSKKFKSKLRTLADKNDWRARAKALEECFKGLNNE</sequence>
<feature type="domain" description="Glycosyltransferase subfamily 4-like N-terminal" evidence="1">
    <location>
        <begin position="14"/>
        <end position="169"/>
    </location>
</feature>
<dbReference type="Pfam" id="PF13439">
    <property type="entry name" value="Glyco_transf_4"/>
    <property type="match status" value="1"/>
</dbReference>
<organism evidence="2 3">
    <name type="scientific">Vandammella animalimorsus</name>
    <dbReference type="NCBI Taxonomy" id="2029117"/>
    <lineage>
        <taxon>Bacteria</taxon>
        <taxon>Pseudomonadati</taxon>
        <taxon>Pseudomonadota</taxon>
        <taxon>Betaproteobacteria</taxon>
        <taxon>Burkholderiales</taxon>
        <taxon>Comamonadaceae</taxon>
        <taxon>Vandammella</taxon>
    </lineage>
</organism>
<name>A0A2A2T994_9BURK</name>
<evidence type="ECO:0000313" key="2">
    <source>
        <dbReference type="EMBL" id="PAX18371.1"/>
    </source>
</evidence>
<accession>A0A2A2T994</accession>
<dbReference type="PANTHER" id="PTHR12526">
    <property type="entry name" value="GLYCOSYLTRANSFERASE"/>
    <property type="match status" value="1"/>
</dbReference>
<dbReference type="SUPFAM" id="SSF90257">
    <property type="entry name" value="Myosin rod fragments"/>
    <property type="match status" value="1"/>
</dbReference>
<dbReference type="GO" id="GO:0016757">
    <property type="term" value="F:glycosyltransferase activity"/>
    <property type="evidence" value="ECO:0007669"/>
    <property type="project" value="UniProtKB-ARBA"/>
</dbReference>
<evidence type="ECO:0000313" key="3">
    <source>
        <dbReference type="Proteomes" id="UP000217780"/>
    </source>
</evidence>
<protein>
    <recommendedName>
        <fullName evidence="1">Glycosyltransferase subfamily 4-like N-terminal domain-containing protein</fullName>
    </recommendedName>
</protein>
<dbReference type="EMBL" id="NTBI01000001">
    <property type="protein sequence ID" value="PAX18371.1"/>
    <property type="molecule type" value="Genomic_DNA"/>
</dbReference>
<comment type="caution">
    <text evidence="2">The sequence shown here is derived from an EMBL/GenBank/DDBJ whole genome shotgun (WGS) entry which is preliminary data.</text>
</comment>
<evidence type="ECO:0000259" key="1">
    <source>
        <dbReference type="Pfam" id="PF13439"/>
    </source>
</evidence>